<evidence type="ECO:0000313" key="3">
    <source>
        <dbReference type="Proteomes" id="UP000230959"/>
    </source>
</evidence>
<dbReference type="EMBL" id="PFER01000006">
    <property type="protein sequence ID" value="PJE73951.1"/>
    <property type="molecule type" value="Genomic_DNA"/>
</dbReference>
<dbReference type="GO" id="GO:0045004">
    <property type="term" value="P:DNA replication proofreading"/>
    <property type="evidence" value="ECO:0007669"/>
    <property type="project" value="TreeGrafter"/>
</dbReference>
<dbReference type="GO" id="GO:0008408">
    <property type="term" value="F:3'-5' exonuclease activity"/>
    <property type="evidence" value="ECO:0007669"/>
    <property type="project" value="TreeGrafter"/>
</dbReference>
<proteinExistence type="predicted"/>
<dbReference type="PANTHER" id="PTHR30231">
    <property type="entry name" value="DNA POLYMERASE III SUBUNIT EPSILON"/>
    <property type="match status" value="1"/>
</dbReference>
<gene>
    <name evidence="2" type="ORF">COV02_00370</name>
</gene>
<comment type="caution">
    <text evidence="2">The sequence shown here is derived from an EMBL/GenBank/DDBJ whole genome shotgun (WGS) entry which is preliminary data.</text>
</comment>
<sequence>MKNHNLAFTDLETTGLDAHKHEIIEIGCIVARQAPALIGGPKIEPVEEFLIKVKPEHLETADPEALKINGYNEADWKEAITLKEAMEIFAEKTNGSALIAQNVSFDWVFLDEAFRKTGVENKMHYHRLDVLSFAFAKLYDKQDAQKFSLRALCKYFGIKNEKEHSALADIRATFEVYKKLIEM</sequence>
<reference evidence="3" key="1">
    <citation type="submission" date="2017-09" db="EMBL/GenBank/DDBJ databases">
        <title>Depth-based differentiation of microbial function through sediment-hosted aquifers and enrichment of novel symbionts in the deep terrestrial subsurface.</title>
        <authorList>
            <person name="Probst A.J."/>
            <person name="Ladd B."/>
            <person name="Jarett J.K."/>
            <person name="Geller-Mcgrath D.E."/>
            <person name="Sieber C.M.K."/>
            <person name="Emerson J.B."/>
            <person name="Anantharaman K."/>
            <person name="Thomas B.C."/>
            <person name="Malmstrom R."/>
            <person name="Stieglmeier M."/>
            <person name="Klingl A."/>
            <person name="Woyke T."/>
            <person name="Ryan C.M."/>
            <person name="Banfield J.F."/>
        </authorList>
    </citation>
    <scope>NUCLEOTIDE SEQUENCE [LARGE SCALE GENOMIC DNA]</scope>
</reference>
<dbReference type="GO" id="GO:0003676">
    <property type="term" value="F:nucleic acid binding"/>
    <property type="evidence" value="ECO:0007669"/>
    <property type="project" value="InterPro"/>
</dbReference>
<dbReference type="PANTHER" id="PTHR30231:SF41">
    <property type="entry name" value="DNA POLYMERASE III SUBUNIT EPSILON"/>
    <property type="match status" value="1"/>
</dbReference>
<evidence type="ECO:0000259" key="1">
    <source>
        <dbReference type="SMART" id="SM00479"/>
    </source>
</evidence>
<dbReference type="InterPro" id="IPR012337">
    <property type="entry name" value="RNaseH-like_sf"/>
</dbReference>
<evidence type="ECO:0000313" key="2">
    <source>
        <dbReference type="EMBL" id="PJE73951.1"/>
    </source>
</evidence>
<organism evidence="2 3">
    <name type="scientific">Candidatus Terrybacteria bacterium CG10_big_fil_rev_8_21_14_0_10_41_10</name>
    <dbReference type="NCBI Taxonomy" id="1975026"/>
    <lineage>
        <taxon>Bacteria</taxon>
        <taxon>Candidatus Terryibacteriota</taxon>
    </lineage>
</organism>
<dbReference type="Gene3D" id="3.30.420.10">
    <property type="entry name" value="Ribonuclease H-like superfamily/Ribonuclease H"/>
    <property type="match status" value="1"/>
</dbReference>
<dbReference type="InterPro" id="IPR036397">
    <property type="entry name" value="RNaseH_sf"/>
</dbReference>
<dbReference type="InterPro" id="IPR013520">
    <property type="entry name" value="Ribonucl_H"/>
</dbReference>
<feature type="domain" description="Exonuclease" evidence="1">
    <location>
        <begin position="5"/>
        <end position="183"/>
    </location>
</feature>
<accession>A0A2M8LBJ1</accession>
<dbReference type="SMART" id="SM00479">
    <property type="entry name" value="EXOIII"/>
    <property type="match status" value="1"/>
</dbReference>
<dbReference type="CDD" id="cd06127">
    <property type="entry name" value="DEDDh"/>
    <property type="match status" value="1"/>
</dbReference>
<dbReference type="Proteomes" id="UP000230959">
    <property type="component" value="Unassembled WGS sequence"/>
</dbReference>
<dbReference type="SUPFAM" id="SSF53098">
    <property type="entry name" value="Ribonuclease H-like"/>
    <property type="match status" value="1"/>
</dbReference>
<dbReference type="GO" id="GO:0005829">
    <property type="term" value="C:cytosol"/>
    <property type="evidence" value="ECO:0007669"/>
    <property type="project" value="TreeGrafter"/>
</dbReference>
<protein>
    <recommendedName>
        <fullName evidence="1">Exonuclease domain-containing protein</fullName>
    </recommendedName>
</protein>
<name>A0A2M8LBJ1_9BACT</name>
<dbReference type="Pfam" id="PF00929">
    <property type="entry name" value="RNase_T"/>
    <property type="match status" value="1"/>
</dbReference>
<dbReference type="AlphaFoldDB" id="A0A2M8LBJ1"/>